<dbReference type="GO" id="GO:0004930">
    <property type="term" value="F:G protein-coupled receptor activity"/>
    <property type="evidence" value="ECO:0007669"/>
    <property type="project" value="InterPro"/>
</dbReference>
<dbReference type="PANTHER" id="PTHR46641">
    <property type="entry name" value="FMRFAMIDE RECEPTOR-RELATED"/>
    <property type="match status" value="1"/>
</dbReference>
<feature type="transmembrane region" description="Helical" evidence="5">
    <location>
        <begin position="69"/>
        <end position="90"/>
    </location>
</feature>
<feature type="domain" description="G-protein coupled receptors family 1 profile" evidence="6">
    <location>
        <begin position="9"/>
        <end position="223"/>
    </location>
</feature>
<protein>
    <recommendedName>
        <fullName evidence="6">G-protein coupled receptors family 1 profile domain-containing protein</fullName>
    </recommendedName>
</protein>
<organism evidence="7 8">
    <name type="scientific">Biomphalaria glabrata</name>
    <name type="common">Bloodfluke planorb</name>
    <name type="synonym">Freshwater snail</name>
    <dbReference type="NCBI Taxonomy" id="6526"/>
    <lineage>
        <taxon>Eukaryota</taxon>
        <taxon>Metazoa</taxon>
        <taxon>Spiralia</taxon>
        <taxon>Lophotrochozoa</taxon>
        <taxon>Mollusca</taxon>
        <taxon>Gastropoda</taxon>
        <taxon>Heterobranchia</taxon>
        <taxon>Euthyneura</taxon>
        <taxon>Panpulmonata</taxon>
        <taxon>Hygrophila</taxon>
        <taxon>Lymnaeoidea</taxon>
        <taxon>Planorbidae</taxon>
        <taxon>Biomphalaria</taxon>
    </lineage>
</organism>
<evidence type="ECO:0000256" key="2">
    <source>
        <dbReference type="ARBA" id="ARBA00022692"/>
    </source>
</evidence>
<keyword evidence="3 5" id="KW-1133">Transmembrane helix</keyword>
<accession>A0A2C9KX76</accession>
<evidence type="ECO:0000256" key="4">
    <source>
        <dbReference type="ARBA" id="ARBA00023136"/>
    </source>
</evidence>
<gene>
    <name evidence="7" type="primary">106072955</name>
</gene>
<dbReference type="InterPro" id="IPR000276">
    <property type="entry name" value="GPCR_Rhodpsn"/>
</dbReference>
<dbReference type="EnsemblMetazoa" id="BGLB024505-RA">
    <property type="protein sequence ID" value="BGLB024505-PA"/>
    <property type="gene ID" value="BGLB024505"/>
</dbReference>
<dbReference type="PROSITE" id="PS50262">
    <property type="entry name" value="G_PROTEIN_RECEP_F1_2"/>
    <property type="match status" value="1"/>
</dbReference>
<evidence type="ECO:0000259" key="6">
    <source>
        <dbReference type="PROSITE" id="PS50262"/>
    </source>
</evidence>
<dbReference type="GO" id="GO:0016020">
    <property type="term" value="C:membrane"/>
    <property type="evidence" value="ECO:0007669"/>
    <property type="project" value="UniProtKB-SubCell"/>
</dbReference>
<dbReference type="SUPFAM" id="SSF81321">
    <property type="entry name" value="Family A G protein-coupled receptor-like"/>
    <property type="match status" value="1"/>
</dbReference>
<reference evidence="7" key="1">
    <citation type="submission" date="2020-05" db="UniProtKB">
        <authorList>
            <consortium name="EnsemblMetazoa"/>
        </authorList>
    </citation>
    <scope>IDENTIFICATION</scope>
    <source>
        <strain evidence="7">BB02</strain>
    </source>
</reference>
<dbReference type="Gene3D" id="1.20.1070.10">
    <property type="entry name" value="Rhodopsin 7-helix transmembrane proteins"/>
    <property type="match status" value="1"/>
</dbReference>
<sequence>MLGFCELGSNIVSITVFIRQGMHSSINISFVVLSLVDLIKCQFILWVSLSVLNVVFGFYFPVFDVYSVISAWPIGMIECIGLFITAFVTIERYLSVAAPLNVKKMITSRRALAILIAIIVLHVLTIIPLYLSVTLGWRFYPGMNVSLYSVFYKSNKQEMEEVAFTMYAIFQFISICLIILFNFLLILQLKRQSNWRLSKSSAMVLKKNALLNREAKTNKMVIT</sequence>
<evidence type="ECO:0000256" key="5">
    <source>
        <dbReference type="SAM" id="Phobius"/>
    </source>
</evidence>
<name>A0A2C9KX76_BIOGL</name>
<keyword evidence="2 5" id="KW-0812">Transmembrane</keyword>
<comment type="subcellular location">
    <subcellularLocation>
        <location evidence="1">Membrane</location>
    </subcellularLocation>
</comment>
<evidence type="ECO:0000256" key="1">
    <source>
        <dbReference type="ARBA" id="ARBA00004370"/>
    </source>
</evidence>
<dbReference type="InterPro" id="IPR017452">
    <property type="entry name" value="GPCR_Rhodpsn_7TM"/>
</dbReference>
<dbReference type="InterPro" id="IPR052954">
    <property type="entry name" value="GPCR-Ligand_Int"/>
</dbReference>
<keyword evidence="4 5" id="KW-0472">Membrane</keyword>
<dbReference type="Proteomes" id="UP000076420">
    <property type="component" value="Unassembled WGS sequence"/>
</dbReference>
<dbReference type="AlphaFoldDB" id="A0A2C9KX76"/>
<dbReference type="PANTHER" id="PTHR46641:SF2">
    <property type="entry name" value="FMRFAMIDE RECEPTOR"/>
    <property type="match status" value="1"/>
</dbReference>
<feature type="transmembrane region" description="Helical" evidence="5">
    <location>
        <begin position="111"/>
        <end position="131"/>
    </location>
</feature>
<proteinExistence type="predicted"/>
<evidence type="ECO:0000256" key="3">
    <source>
        <dbReference type="ARBA" id="ARBA00022989"/>
    </source>
</evidence>
<feature type="transmembrane region" description="Helical" evidence="5">
    <location>
        <begin position="43"/>
        <end position="63"/>
    </location>
</feature>
<feature type="transmembrane region" description="Helical" evidence="5">
    <location>
        <begin position="12"/>
        <end position="36"/>
    </location>
</feature>
<dbReference type="VEuPathDB" id="VectorBase:BGLAX_038538"/>
<dbReference type="STRING" id="6526.A0A2C9KX76"/>
<dbReference type="Pfam" id="PF00001">
    <property type="entry name" value="7tm_1"/>
    <property type="match status" value="1"/>
</dbReference>
<dbReference type="VEuPathDB" id="VectorBase:BGLB024505"/>
<evidence type="ECO:0000313" key="8">
    <source>
        <dbReference type="Proteomes" id="UP000076420"/>
    </source>
</evidence>
<feature type="transmembrane region" description="Helical" evidence="5">
    <location>
        <begin position="164"/>
        <end position="187"/>
    </location>
</feature>
<evidence type="ECO:0000313" key="7">
    <source>
        <dbReference type="EnsemblMetazoa" id="BGLB024505-PA"/>
    </source>
</evidence>
<dbReference type="KEGG" id="bgt:106072955"/>